<feature type="signal peptide" evidence="3">
    <location>
        <begin position="1"/>
        <end position="19"/>
    </location>
</feature>
<dbReference type="SMART" id="SM00028">
    <property type="entry name" value="TPR"/>
    <property type="match status" value="2"/>
</dbReference>
<feature type="transmembrane region" description="Helical" evidence="2">
    <location>
        <begin position="130"/>
        <end position="152"/>
    </location>
</feature>
<keyword evidence="3" id="KW-0732">Signal</keyword>
<dbReference type="PROSITE" id="PS50005">
    <property type="entry name" value="TPR"/>
    <property type="match status" value="1"/>
</dbReference>
<feature type="repeat" description="TPR" evidence="1">
    <location>
        <begin position="58"/>
        <end position="91"/>
    </location>
</feature>
<evidence type="ECO:0000313" key="5">
    <source>
        <dbReference type="Proteomes" id="UP001501410"/>
    </source>
</evidence>
<feature type="chain" id="PRO_5045829393" evidence="3">
    <location>
        <begin position="20"/>
        <end position="255"/>
    </location>
</feature>
<evidence type="ECO:0000256" key="2">
    <source>
        <dbReference type="SAM" id="Phobius"/>
    </source>
</evidence>
<keyword evidence="2" id="KW-0812">Transmembrane</keyword>
<evidence type="ECO:0000256" key="1">
    <source>
        <dbReference type="PROSITE-ProRule" id="PRU00339"/>
    </source>
</evidence>
<proteinExistence type="predicted"/>
<dbReference type="RefSeq" id="WP_344821675.1">
    <property type="nucleotide sequence ID" value="NZ_BAABEZ010000001.1"/>
</dbReference>
<keyword evidence="5" id="KW-1185">Reference proteome</keyword>
<dbReference type="Proteomes" id="UP001501410">
    <property type="component" value="Unassembled WGS sequence"/>
</dbReference>
<dbReference type="Pfam" id="PF13432">
    <property type="entry name" value="TPR_16"/>
    <property type="match status" value="1"/>
</dbReference>
<sequence>MKKLLILIFLSLFAGRAESADVPAATLWQQGNTAYQQKNYEASIAAYEALLRQQPHTAEVYFNLGNAFYRSNKVAEAVLQYERARFCNPSLQGVADNILLAQQRIPNALKSSEDIFFVRWWQLLSAGNKAGMWAFLGLAVFLALLGFILIANTRNKYRSFAPQVYLLGGFTLSILLLLAFTSAHNARSTDKAVVMNSAAVMVPEPGQTKGQIIIPQATVVHMGEARGQWVAVELPDSRSGWMSLSDITPVQNNGK</sequence>
<organism evidence="4 5">
    <name type="scientific">Rurimicrobium arvi</name>
    <dbReference type="NCBI Taxonomy" id="2049916"/>
    <lineage>
        <taxon>Bacteria</taxon>
        <taxon>Pseudomonadati</taxon>
        <taxon>Bacteroidota</taxon>
        <taxon>Chitinophagia</taxon>
        <taxon>Chitinophagales</taxon>
        <taxon>Chitinophagaceae</taxon>
        <taxon>Rurimicrobium</taxon>
    </lineage>
</organism>
<comment type="caution">
    <text evidence="4">The sequence shown here is derived from an EMBL/GenBank/DDBJ whole genome shotgun (WGS) entry which is preliminary data.</text>
</comment>
<protein>
    <submittedName>
        <fullName evidence="4">Tetratricopeptide repeat protein</fullName>
    </submittedName>
</protein>
<dbReference type="SUPFAM" id="SSF48452">
    <property type="entry name" value="TPR-like"/>
    <property type="match status" value="1"/>
</dbReference>
<reference evidence="5" key="1">
    <citation type="journal article" date="2019" name="Int. J. Syst. Evol. Microbiol.">
        <title>The Global Catalogue of Microorganisms (GCM) 10K type strain sequencing project: providing services to taxonomists for standard genome sequencing and annotation.</title>
        <authorList>
            <consortium name="The Broad Institute Genomics Platform"/>
            <consortium name="The Broad Institute Genome Sequencing Center for Infectious Disease"/>
            <person name="Wu L."/>
            <person name="Ma J."/>
        </authorList>
    </citation>
    <scope>NUCLEOTIDE SEQUENCE [LARGE SCALE GENOMIC DNA]</scope>
    <source>
        <strain evidence="5">JCM 31921</strain>
    </source>
</reference>
<evidence type="ECO:0000256" key="3">
    <source>
        <dbReference type="SAM" id="SignalP"/>
    </source>
</evidence>
<feature type="transmembrane region" description="Helical" evidence="2">
    <location>
        <begin position="164"/>
        <end position="183"/>
    </location>
</feature>
<dbReference type="EMBL" id="BAABEZ010000001">
    <property type="protein sequence ID" value="GAA4448647.1"/>
    <property type="molecule type" value="Genomic_DNA"/>
</dbReference>
<name>A0ABP8MF40_9BACT</name>
<accession>A0ABP8MF40</accession>
<dbReference type="Gene3D" id="1.25.40.10">
    <property type="entry name" value="Tetratricopeptide repeat domain"/>
    <property type="match status" value="1"/>
</dbReference>
<keyword evidence="2" id="KW-1133">Transmembrane helix</keyword>
<keyword evidence="1" id="KW-0802">TPR repeat</keyword>
<dbReference type="InterPro" id="IPR011990">
    <property type="entry name" value="TPR-like_helical_dom_sf"/>
</dbReference>
<dbReference type="InterPro" id="IPR019734">
    <property type="entry name" value="TPR_rpt"/>
</dbReference>
<gene>
    <name evidence="4" type="ORF">GCM10023092_01520</name>
</gene>
<keyword evidence="2" id="KW-0472">Membrane</keyword>
<evidence type="ECO:0000313" key="4">
    <source>
        <dbReference type="EMBL" id="GAA4448647.1"/>
    </source>
</evidence>